<dbReference type="EMBL" id="AZFJ01000052">
    <property type="protein sequence ID" value="KRL85619.1"/>
    <property type="molecule type" value="Genomic_DNA"/>
</dbReference>
<dbReference type="InterPro" id="IPR014071">
    <property type="entry name" value="Cu_transp_CopY/TcrY"/>
</dbReference>
<dbReference type="InterPro" id="IPR005650">
    <property type="entry name" value="BlaI_family"/>
</dbReference>
<comment type="similarity">
    <text evidence="1">Belongs to the BlaI transcriptional regulatory family.</text>
</comment>
<evidence type="ECO:0000313" key="5">
    <source>
        <dbReference type="EMBL" id="KRL85619.1"/>
    </source>
</evidence>
<dbReference type="AlphaFoldDB" id="A0A0R1U2Z7"/>
<gene>
    <name evidence="5" type="ORF">FC50_GL001794</name>
</gene>
<dbReference type="Pfam" id="PF03965">
    <property type="entry name" value="Penicillinase_R"/>
    <property type="match status" value="1"/>
</dbReference>
<keyword evidence="4" id="KW-0804">Transcription</keyword>
<evidence type="ECO:0000256" key="3">
    <source>
        <dbReference type="ARBA" id="ARBA00023125"/>
    </source>
</evidence>
<dbReference type="InterPro" id="IPR036388">
    <property type="entry name" value="WH-like_DNA-bd_sf"/>
</dbReference>
<protein>
    <submittedName>
        <fullName evidence="5">Uncharacterized protein</fullName>
    </submittedName>
</protein>
<proteinExistence type="inferred from homology"/>
<sequence>MYDYTCKRTEEFFMADLTFDVSPAEWAVLRIVWTLDGADTGTIVDALVAKRGWAPATIKTLLGRLVKKGALTTTKDGRQFHYTATIGEQDSMHHVLQAQVAAMCAMKVGSALTQTIADMPLSKDDITNLVEVLNQKLATAPAMVECDCLPASMRGVQHEGHC</sequence>
<evidence type="ECO:0000256" key="1">
    <source>
        <dbReference type="ARBA" id="ARBA00011046"/>
    </source>
</evidence>
<dbReference type="InterPro" id="IPR036390">
    <property type="entry name" value="WH_DNA-bd_sf"/>
</dbReference>
<keyword evidence="2" id="KW-0805">Transcription regulation</keyword>
<evidence type="ECO:0000256" key="2">
    <source>
        <dbReference type="ARBA" id="ARBA00023015"/>
    </source>
</evidence>
<accession>A0A0R1U2Z7</accession>
<keyword evidence="3" id="KW-0238">DNA-binding</keyword>
<dbReference type="GO" id="GO:0003677">
    <property type="term" value="F:DNA binding"/>
    <property type="evidence" value="ECO:0007669"/>
    <property type="project" value="UniProtKB-KW"/>
</dbReference>
<dbReference type="STRING" id="1423783.FC50_GL001794"/>
<comment type="caution">
    <text evidence="5">The sequence shown here is derived from an EMBL/GenBank/DDBJ whole genome shotgun (WGS) entry which is preliminary data.</text>
</comment>
<name>A0A0R1U2Z7_9LACO</name>
<evidence type="ECO:0000256" key="4">
    <source>
        <dbReference type="ARBA" id="ARBA00023163"/>
    </source>
</evidence>
<evidence type="ECO:0000313" key="6">
    <source>
        <dbReference type="Proteomes" id="UP000051922"/>
    </source>
</evidence>
<dbReference type="Proteomes" id="UP000051922">
    <property type="component" value="Unassembled WGS sequence"/>
</dbReference>
<dbReference type="PATRIC" id="fig|1423783.4.peg.1837"/>
<dbReference type="Gene3D" id="1.10.10.10">
    <property type="entry name" value="Winged helix-like DNA-binding domain superfamily/Winged helix DNA-binding domain"/>
    <property type="match status" value="1"/>
</dbReference>
<dbReference type="SUPFAM" id="SSF46785">
    <property type="entry name" value="Winged helix' DNA-binding domain"/>
    <property type="match status" value="1"/>
</dbReference>
<organism evidence="5 6">
    <name type="scientific">Lacticaseibacillus pantheris DSM 15945 = JCM 12539 = NBRC 106106</name>
    <dbReference type="NCBI Taxonomy" id="1423783"/>
    <lineage>
        <taxon>Bacteria</taxon>
        <taxon>Bacillati</taxon>
        <taxon>Bacillota</taxon>
        <taxon>Bacilli</taxon>
        <taxon>Lactobacillales</taxon>
        <taxon>Lactobacillaceae</taxon>
        <taxon>Lacticaseibacillus</taxon>
    </lineage>
</organism>
<reference evidence="5 6" key="1">
    <citation type="journal article" date="2015" name="Genome Announc.">
        <title>Expanding the biotechnology potential of lactobacilli through comparative genomics of 213 strains and associated genera.</title>
        <authorList>
            <person name="Sun Z."/>
            <person name="Harris H.M."/>
            <person name="McCann A."/>
            <person name="Guo C."/>
            <person name="Argimon S."/>
            <person name="Zhang W."/>
            <person name="Yang X."/>
            <person name="Jeffery I.B."/>
            <person name="Cooney J.C."/>
            <person name="Kagawa T.F."/>
            <person name="Liu W."/>
            <person name="Song Y."/>
            <person name="Salvetti E."/>
            <person name="Wrobel A."/>
            <person name="Rasinkangas P."/>
            <person name="Parkhill J."/>
            <person name="Rea M.C."/>
            <person name="O'Sullivan O."/>
            <person name="Ritari J."/>
            <person name="Douillard F.P."/>
            <person name="Paul Ross R."/>
            <person name="Yang R."/>
            <person name="Briner A.E."/>
            <person name="Felis G.E."/>
            <person name="de Vos W.M."/>
            <person name="Barrangou R."/>
            <person name="Klaenhammer T.R."/>
            <person name="Caufield P.W."/>
            <person name="Cui Y."/>
            <person name="Zhang H."/>
            <person name="O'Toole P.W."/>
        </authorList>
    </citation>
    <scope>NUCLEOTIDE SEQUENCE [LARGE SCALE GENOMIC DNA]</scope>
    <source>
        <strain evidence="5 6">DSM 15945</strain>
    </source>
</reference>
<dbReference type="GO" id="GO:0045892">
    <property type="term" value="P:negative regulation of DNA-templated transcription"/>
    <property type="evidence" value="ECO:0007669"/>
    <property type="project" value="InterPro"/>
</dbReference>
<dbReference type="NCBIfam" id="TIGR02698">
    <property type="entry name" value="CopY_TcrY"/>
    <property type="match status" value="1"/>
</dbReference>
<keyword evidence="6" id="KW-1185">Reference proteome</keyword>